<evidence type="ECO:0000259" key="1">
    <source>
        <dbReference type="Pfam" id="PF00561"/>
    </source>
</evidence>
<dbReference type="RefSeq" id="WP_341367451.1">
    <property type="nucleotide sequence ID" value="NZ_CP150951.2"/>
</dbReference>
<dbReference type="Gene3D" id="3.40.50.1820">
    <property type="entry name" value="alpha/beta hydrolase"/>
    <property type="match status" value="1"/>
</dbReference>
<keyword evidence="2" id="KW-0378">Hydrolase</keyword>
<dbReference type="PANTHER" id="PTHR43798">
    <property type="entry name" value="MONOACYLGLYCEROL LIPASE"/>
    <property type="match status" value="1"/>
</dbReference>
<dbReference type="PANTHER" id="PTHR43798:SF33">
    <property type="entry name" value="HYDROLASE, PUTATIVE (AFU_ORTHOLOGUE AFUA_2G14860)-RELATED"/>
    <property type="match status" value="1"/>
</dbReference>
<evidence type="ECO:0000313" key="3">
    <source>
        <dbReference type="Proteomes" id="UP001440612"/>
    </source>
</evidence>
<dbReference type="Pfam" id="PF00561">
    <property type="entry name" value="Abhydrolase_1"/>
    <property type="match status" value="1"/>
</dbReference>
<dbReference type="Proteomes" id="UP001440612">
    <property type="component" value="Chromosome"/>
</dbReference>
<dbReference type="InterPro" id="IPR029058">
    <property type="entry name" value="AB_hydrolase_fold"/>
</dbReference>
<dbReference type="EMBL" id="CP150951">
    <property type="protein sequence ID" value="WZC49341.1"/>
    <property type="molecule type" value="Genomic_DNA"/>
</dbReference>
<dbReference type="SUPFAM" id="SSF53474">
    <property type="entry name" value="alpha/beta-Hydrolases"/>
    <property type="match status" value="1"/>
</dbReference>
<proteinExistence type="predicted"/>
<gene>
    <name evidence="2" type="ORF">AABB29_01365</name>
</gene>
<dbReference type="PRINTS" id="PR00111">
    <property type="entry name" value="ABHYDROLASE"/>
</dbReference>
<evidence type="ECO:0000313" key="2">
    <source>
        <dbReference type="EMBL" id="WZC49341.1"/>
    </source>
</evidence>
<reference evidence="3" key="1">
    <citation type="submission" date="2024-04" db="EMBL/GenBank/DDBJ databases">
        <title>Phylogenomic analyses of a clade within the roseobacter group suggest taxonomic reassignments of species of the genera Aestuariivita, Citreicella, Loktanella, Nautella, Pelagibaca, Ruegeria, Thalassobius, Thiobacimonas and Tropicibacter, and the proposal o.</title>
        <authorList>
            <person name="Jeon C.O."/>
        </authorList>
    </citation>
    <scope>NUCLEOTIDE SEQUENCE [LARGE SCALE GENOMIC DNA]</scope>
    <source>
        <strain evidence="3">BS5-3</strain>
    </source>
</reference>
<dbReference type="InterPro" id="IPR050266">
    <property type="entry name" value="AB_hydrolase_sf"/>
</dbReference>
<sequence length="259" mass="27516">MLQIAGHHIHTATVGDGAPAVMIHCALSRHESLLPLAMAIGGQVTLFDMPGHGQSADWDGKEDYQQLVTKAAAACCDGPTHVIGHSFGATAALRLAVEHPDLVSRLTLIEPVYFAAAKGTEAHTAHIRAFQPFVGAMLTGDEERATQIFSDMWGDTMWDQIPPVLRRYLIDRIHLIVAAGAAIEEDADGITSPARLGNVNIPVTLIRGGQTQPVIGAIHAALQDRIKGAQDHVVPAATHMAPIGHAKDVAKIMRAASDQ</sequence>
<accession>A0ABZ2V7X5</accession>
<keyword evidence="3" id="KW-1185">Reference proteome</keyword>
<feature type="domain" description="AB hydrolase-1" evidence="1">
    <location>
        <begin position="41"/>
        <end position="244"/>
    </location>
</feature>
<name>A0ABZ2V7X5_9RHOB</name>
<dbReference type="GO" id="GO:0016787">
    <property type="term" value="F:hydrolase activity"/>
    <property type="evidence" value="ECO:0007669"/>
    <property type="project" value="UniProtKB-KW"/>
</dbReference>
<dbReference type="InterPro" id="IPR000073">
    <property type="entry name" value="AB_hydrolase_1"/>
</dbReference>
<protein>
    <submittedName>
        <fullName evidence="2">Alpha/beta fold hydrolase</fullName>
    </submittedName>
</protein>
<organism evidence="2 3">
    <name type="scientific">Yoonia phaeophyticola</name>
    <dbReference type="NCBI Taxonomy" id="3137369"/>
    <lineage>
        <taxon>Bacteria</taxon>
        <taxon>Pseudomonadati</taxon>
        <taxon>Pseudomonadota</taxon>
        <taxon>Alphaproteobacteria</taxon>
        <taxon>Rhodobacterales</taxon>
        <taxon>Paracoccaceae</taxon>
        <taxon>Yoonia</taxon>
    </lineage>
</organism>